<evidence type="ECO:0000256" key="2">
    <source>
        <dbReference type="ARBA" id="ARBA00005752"/>
    </source>
</evidence>
<dbReference type="EC" id="6.3.5.4" evidence="3"/>
<evidence type="ECO:0000313" key="12">
    <source>
        <dbReference type="Proteomes" id="UP000654482"/>
    </source>
</evidence>
<dbReference type="Proteomes" id="UP000654482">
    <property type="component" value="Unassembled WGS sequence"/>
</dbReference>
<dbReference type="PANTHER" id="PTHR43284">
    <property type="entry name" value="ASPARAGINE SYNTHETASE (GLUTAMINE-HYDROLYZING)"/>
    <property type="match status" value="1"/>
</dbReference>
<dbReference type="InterPro" id="IPR029055">
    <property type="entry name" value="Ntn_hydrolases_N"/>
</dbReference>
<gene>
    <name evidence="11" type="ORF">IQ249_20180</name>
</gene>
<dbReference type="GO" id="GO:0006529">
    <property type="term" value="P:asparagine biosynthetic process"/>
    <property type="evidence" value="ECO:0007669"/>
    <property type="project" value="UniProtKB-KW"/>
</dbReference>
<feature type="binding site" evidence="9">
    <location>
        <position position="100"/>
    </location>
    <ligand>
        <name>L-glutamine</name>
        <dbReference type="ChEBI" id="CHEBI:58359"/>
    </ligand>
</feature>
<dbReference type="RefSeq" id="WP_194031303.1">
    <property type="nucleotide sequence ID" value="NZ_JADEWZ010000040.1"/>
</dbReference>
<keyword evidence="6" id="KW-0061">Asparagine biosynthesis</keyword>
<dbReference type="InterPro" id="IPR001962">
    <property type="entry name" value="Asn_synthase"/>
</dbReference>
<proteinExistence type="inferred from homology"/>
<evidence type="ECO:0000256" key="3">
    <source>
        <dbReference type="ARBA" id="ARBA00012737"/>
    </source>
</evidence>
<dbReference type="GO" id="GO:0004066">
    <property type="term" value="F:asparagine synthase (glutamine-hydrolyzing) activity"/>
    <property type="evidence" value="ECO:0007669"/>
    <property type="project" value="UniProtKB-EC"/>
</dbReference>
<dbReference type="Pfam" id="PF00733">
    <property type="entry name" value="Asn_synthase"/>
    <property type="match status" value="1"/>
</dbReference>
<dbReference type="CDD" id="cd00712">
    <property type="entry name" value="AsnB"/>
    <property type="match status" value="1"/>
</dbReference>
<keyword evidence="12" id="KW-1185">Reference proteome</keyword>
<dbReference type="PROSITE" id="PS51278">
    <property type="entry name" value="GATASE_TYPE_2"/>
    <property type="match status" value="1"/>
</dbReference>
<evidence type="ECO:0000256" key="9">
    <source>
        <dbReference type="PIRSR" id="PIRSR001589-2"/>
    </source>
</evidence>
<evidence type="ECO:0000256" key="1">
    <source>
        <dbReference type="ARBA" id="ARBA00005187"/>
    </source>
</evidence>
<dbReference type="InterPro" id="IPR006426">
    <property type="entry name" value="Asn_synth_AEB"/>
</dbReference>
<dbReference type="SUPFAM" id="SSF52402">
    <property type="entry name" value="Adenine nucleotide alpha hydrolases-like"/>
    <property type="match status" value="1"/>
</dbReference>
<feature type="domain" description="Glutamine amidotransferase type-2" evidence="10">
    <location>
        <begin position="5"/>
        <end position="189"/>
    </location>
</feature>
<dbReference type="InterPro" id="IPR033738">
    <property type="entry name" value="AsnB_N"/>
</dbReference>
<dbReference type="PANTHER" id="PTHR43284:SF1">
    <property type="entry name" value="ASPARAGINE SYNTHETASE"/>
    <property type="match status" value="1"/>
</dbReference>
<dbReference type="SUPFAM" id="SSF56235">
    <property type="entry name" value="N-terminal nucleophile aminohydrolases (Ntn hydrolases)"/>
    <property type="match status" value="1"/>
</dbReference>
<dbReference type="Gene3D" id="3.60.20.10">
    <property type="entry name" value="Glutamine Phosphoribosylpyrophosphate, subunit 1, domain 1"/>
    <property type="match status" value="1"/>
</dbReference>
<dbReference type="InterPro" id="IPR051786">
    <property type="entry name" value="ASN_synthetase/amidase"/>
</dbReference>
<dbReference type="EMBL" id="JADEWZ010000040">
    <property type="protein sequence ID" value="MBE9118216.1"/>
    <property type="molecule type" value="Genomic_DNA"/>
</dbReference>
<dbReference type="InterPro" id="IPR014729">
    <property type="entry name" value="Rossmann-like_a/b/a_fold"/>
</dbReference>
<accession>A0A8J7E0G5</accession>
<dbReference type="Pfam" id="PF13537">
    <property type="entry name" value="GATase_7"/>
    <property type="match status" value="1"/>
</dbReference>
<evidence type="ECO:0000313" key="11">
    <source>
        <dbReference type="EMBL" id="MBE9118216.1"/>
    </source>
</evidence>
<keyword evidence="4 9" id="KW-0547">Nucleotide-binding</keyword>
<evidence type="ECO:0000256" key="5">
    <source>
        <dbReference type="ARBA" id="ARBA00022840"/>
    </source>
</evidence>
<name>A0A8J7E0G5_9CYAN</name>
<comment type="similarity">
    <text evidence="2">Belongs to the asparagine synthetase family.</text>
</comment>
<comment type="catalytic activity">
    <reaction evidence="8">
        <text>L-aspartate + L-glutamine + ATP + H2O = L-asparagine + L-glutamate + AMP + diphosphate + H(+)</text>
        <dbReference type="Rhea" id="RHEA:12228"/>
        <dbReference type="ChEBI" id="CHEBI:15377"/>
        <dbReference type="ChEBI" id="CHEBI:15378"/>
        <dbReference type="ChEBI" id="CHEBI:29985"/>
        <dbReference type="ChEBI" id="CHEBI:29991"/>
        <dbReference type="ChEBI" id="CHEBI:30616"/>
        <dbReference type="ChEBI" id="CHEBI:33019"/>
        <dbReference type="ChEBI" id="CHEBI:58048"/>
        <dbReference type="ChEBI" id="CHEBI:58359"/>
        <dbReference type="ChEBI" id="CHEBI:456215"/>
        <dbReference type="EC" id="6.3.5.4"/>
    </reaction>
</comment>
<comment type="caution">
    <text evidence="11">The sequence shown here is derived from an EMBL/GenBank/DDBJ whole genome shotgun (WGS) entry which is preliminary data.</text>
</comment>
<keyword evidence="7" id="KW-0315">Glutamine amidotransferase</keyword>
<feature type="binding site" evidence="9">
    <location>
        <position position="290"/>
    </location>
    <ligand>
        <name>ATP</name>
        <dbReference type="ChEBI" id="CHEBI:30616"/>
    </ligand>
</feature>
<evidence type="ECO:0000256" key="4">
    <source>
        <dbReference type="ARBA" id="ARBA00022741"/>
    </source>
</evidence>
<keyword evidence="5 9" id="KW-0067">ATP-binding</keyword>
<dbReference type="InterPro" id="IPR017932">
    <property type="entry name" value="GATase_2_dom"/>
</dbReference>
<comment type="pathway">
    <text evidence="1">Amino-acid biosynthesis; L-asparagine biosynthesis; L-asparagine from L-aspartate (L-Gln route): step 1/1.</text>
</comment>
<organism evidence="11 12">
    <name type="scientific">Lusitaniella coriacea LEGE 07157</name>
    <dbReference type="NCBI Taxonomy" id="945747"/>
    <lineage>
        <taxon>Bacteria</taxon>
        <taxon>Bacillati</taxon>
        <taxon>Cyanobacteriota</taxon>
        <taxon>Cyanophyceae</taxon>
        <taxon>Spirulinales</taxon>
        <taxon>Lusitaniellaceae</taxon>
        <taxon>Lusitaniella</taxon>
    </lineage>
</organism>
<dbReference type="AlphaFoldDB" id="A0A8J7E0G5"/>
<protein>
    <recommendedName>
        <fullName evidence="3">asparagine synthase (glutamine-hydrolyzing)</fullName>
        <ecNumber evidence="3">6.3.5.4</ecNumber>
    </recommendedName>
</protein>
<keyword evidence="6" id="KW-0028">Amino-acid biosynthesis</keyword>
<dbReference type="GO" id="GO:0005524">
    <property type="term" value="F:ATP binding"/>
    <property type="evidence" value="ECO:0007669"/>
    <property type="project" value="UniProtKB-KW"/>
</dbReference>
<evidence type="ECO:0000256" key="8">
    <source>
        <dbReference type="ARBA" id="ARBA00048741"/>
    </source>
</evidence>
<evidence type="ECO:0000259" key="10">
    <source>
        <dbReference type="PROSITE" id="PS51278"/>
    </source>
</evidence>
<dbReference type="Gene3D" id="3.40.50.620">
    <property type="entry name" value="HUPs"/>
    <property type="match status" value="2"/>
</dbReference>
<evidence type="ECO:0000256" key="7">
    <source>
        <dbReference type="ARBA" id="ARBA00022962"/>
    </source>
</evidence>
<reference evidence="11" key="1">
    <citation type="submission" date="2020-10" db="EMBL/GenBank/DDBJ databases">
        <authorList>
            <person name="Castelo-Branco R."/>
            <person name="Eusebio N."/>
            <person name="Adriana R."/>
            <person name="Vieira A."/>
            <person name="Brugerolle De Fraissinette N."/>
            <person name="Rezende De Castro R."/>
            <person name="Schneider M.P."/>
            <person name="Vasconcelos V."/>
            <person name="Leao P.N."/>
        </authorList>
    </citation>
    <scope>NUCLEOTIDE SEQUENCE</scope>
    <source>
        <strain evidence="11">LEGE 07157</strain>
    </source>
</reference>
<sequence>MSGICGILHLDEEPIDRALLKKMTAFLAYRGSDAKNLWIEGSVAFGHCLLRTTNEAVRERQPYTLDGETYIIADARIDGRETLIPRLQAKGCEVTTKDPDSALILHAYGVWGEDCLEYLLGDFAFGIWDERKQRLFCARDPFGIKLFYYAHLGNCFIFSNTLNCIRCHPKVSQELNDRAIADFLLFDLNTDLKTTTFADIQCLPAASKLTLEAGNLQQKTYWTLPIPEQIRYKKATDYLEHFRELMGLAVKDRLRAENASIFLSGGLDSTAIALAAVEGATPLNLQAITVGYERLIPDEERDYAQLAAKALEIPSTYLIADDCTLYQGWDKSELHFPEPRHAPLALITLKQLQQAARHSPIVLCGQGGDEALKFSTVAEMLPGMPWRNIAVDAVRCLLFYNLQPAWGSGFLGQIRRWQGKQPQLPSLPPWLNPDLVERFDLNARWERFQQPSAKGFHPPRDRAYQSLQPTPLWNLNFVAYDPGTTQIPVEVRLPFLDLRLLDYLLSLPPLPWCADKTLLRLALRGKLPDPICQRPKTPLAANPVCAHFKNQQATLLQNFTPSSQLKAYINPQKWQEVLSCKMSTWQTWRNLRPISLGYWLEGFKHPF</sequence>
<evidence type="ECO:0000256" key="6">
    <source>
        <dbReference type="ARBA" id="ARBA00022888"/>
    </source>
</evidence>
<dbReference type="PIRSF" id="PIRSF001589">
    <property type="entry name" value="Asn_synthetase_glu-h"/>
    <property type="match status" value="1"/>
</dbReference>